<feature type="transmembrane region" description="Helical" evidence="9">
    <location>
        <begin position="24"/>
        <end position="44"/>
    </location>
</feature>
<dbReference type="GO" id="GO:0005886">
    <property type="term" value="C:plasma membrane"/>
    <property type="evidence" value="ECO:0007669"/>
    <property type="project" value="UniProtKB-SubCell"/>
</dbReference>
<evidence type="ECO:0000313" key="11">
    <source>
        <dbReference type="Proteomes" id="UP000186313"/>
    </source>
</evidence>
<comment type="subcellular location">
    <subcellularLocation>
        <location evidence="1 8">Cell membrane</location>
        <topology evidence="1 8">Multi-pass membrane protein</topology>
    </subcellularLocation>
</comment>
<dbReference type="AlphaFoldDB" id="A0A1Q9HQG3"/>
<evidence type="ECO:0000256" key="7">
    <source>
        <dbReference type="ARBA" id="ARBA00038032"/>
    </source>
</evidence>
<reference evidence="10 11" key="1">
    <citation type="submission" date="2016-09" db="EMBL/GenBank/DDBJ databases">
        <title>Genomic Taxonomy of the Vibrionaceae.</title>
        <authorList>
            <person name="Gonzalez-Castillo A."/>
            <person name="Gomez-Gil B."/>
            <person name="Enciso-Ibarra K."/>
        </authorList>
    </citation>
    <scope>NUCLEOTIDE SEQUENCE [LARGE SCALE GENOMIC DNA]</scope>
    <source>
        <strain evidence="10 11">CAIM 703</strain>
    </source>
</reference>
<dbReference type="InterPro" id="IPR037185">
    <property type="entry name" value="EmrE-like"/>
</dbReference>
<dbReference type="GO" id="GO:0022857">
    <property type="term" value="F:transmembrane transporter activity"/>
    <property type="evidence" value="ECO:0007669"/>
    <property type="project" value="InterPro"/>
</dbReference>
<evidence type="ECO:0000256" key="4">
    <source>
        <dbReference type="ARBA" id="ARBA00022692"/>
    </source>
</evidence>
<evidence type="ECO:0000256" key="8">
    <source>
        <dbReference type="RuleBase" id="RU003942"/>
    </source>
</evidence>
<evidence type="ECO:0000256" key="2">
    <source>
        <dbReference type="ARBA" id="ARBA00022448"/>
    </source>
</evidence>
<evidence type="ECO:0000256" key="5">
    <source>
        <dbReference type="ARBA" id="ARBA00022989"/>
    </source>
</evidence>
<gene>
    <name evidence="10" type="ORF">BIY22_00985</name>
</gene>
<dbReference type="RefSeq" id="WP_075705737.1">
    <property type="nucleotide sequence ID" value="NZ_MJMJ01000001.1"/>
</dbReference>
<comment type="similarity">
    <text evidence="7 8">Belongs to the drug/metabolite transporter (DMT) superfamily. Small multidrug resistance (SMR) (TC 2.A.7.1) family.</text>
</comment>
<feature type="transmembrane region" description="Helical" evidence="9">
    <location>
        <begin position="82"/>
        <end position="102"/>
    </location>
</feature>
<feature type="transmembrane region" description="Helical" evidence="9">
    <location>
        <begin position="56"/>
        <end position="76"/>
    </location>
</feature>
<sequence>MAYLALAILSEVVATTLLPLTQAFTRLAPSVGCIAGYIAAFYFLSLATAAGMNSATAYAIWCGVGIVLLALVQALIGNVPNVATVIGMLLIVIGVTVINLAGSVSH</sequence>
<dbReference type="STRING" id="1381081.BIY22_00985"/>
<comment type="caution">
    <text evidence="10">The sequence shown here is derived from an EMBL/GenBank/DDBJ whole genome shotgun (WGS) entry which is preliminary data.</text>
</comment>
<evidence type="ECO:0000256" key="3">
    <source>
        <dbReference type="ARBA" id="ARBA00022475"/>
    </source>
</evidence>
<dbReference type="EMBL" id="MJMJ01000001">
    <property type="protein sequence ID" value="OLQ93098.1"/>
    <property type="molecule type" value="Genomic_DNA"/>
</dbReference>
<evidence type="ECO:0000256" key="1">
    <source>
        <dbReference type="ARBA" id="ARBA00004651"/>
    </source>
</evidence>
<keyword evidence="2" id="KW-0813">Transport</keyword>
<dbReference type="OrthoDB" id="9808638at2"/>
<keyword evidence="6 9" id="KW-0472">Membrane</keyword>
<dbReference type="Gene3D" id="1.10.3730.20">
    <property type="match status" value="1"/>
</dbReference>
<keyword evidence="5 9" id="KW-1133">Transmembrane helix</keyword>
<name>A0A1Q9HQG3_9VIBR</name>
<dbReference type="Pfam" id="PF00893">
    <property type="entry name" value="Multi_Drug_Res"/>
    <property type="match status" value="1"/>
</dbReference>
<dbReference type="SUPFAM" id="SSF103481">
    <property type="entry name" value="Multidrug resistance efflux transporter EmrE"/>
    <property type="match status" value="1"/>
</dbReference>
<dbReference type="PANTHER" id="PTHR30561:SF1">
    <property type="entry name" value="MULTIDRUG TRANSPORTER EMRE"/>
    <property type="match status" value="1"/>
</dbReference>
<accession>A0A1Q9HQG3</accession>
<proteinExistence type="inferred from homology"/>
<keyword evidence="3" id="KW-1003">Cell membrane</keyword>
<evidence type="ECO:0000313" key="10">
    <source>
        <dbReference type="EMBL" id="OLQ93098.1"/>
    </source>
</evidence>
<organism evidence="10 11">
    <name type="scientific">Vibrio panuliri</name>
    <dbReference type="NCBI Taxonomy" id="1381081"/>
    <lineage>
        <taxon>Bacteria</taxon>
        <taxon>Pseudomonadati</taxon>
        <taxon>Pseudomonadota</taxon>
        <taxon>Gammaproteobacteria</taxon>
        <taxon>Vibrionales</taxon>
        <taxon>Vibrionaceae</taxon>
        <taxon>Vibrio</taxon>
    </lineage>
</organism>
<keyword evidence="4 8" id="KW-0812">Transmembrane</keyword>
<dbReference type="PANTHER" id="PTHR30561">
    <property type="entry name" value="SMR FAMILY PROTON-DEPENDENT DRUG EFFLUX TRANSPORTER SUGE"/>
    <property type="match status" value="1"/>
</dbReference>
<protein>
    <submittedName>
        <fullName evidence="10">Quaternary ammonium transporter</fullName>
    </submittedName>
</protein>
<evidence type="ECO:0000256" key="6">
    <source>
        <dbReference type="ARBA" id="ARBA00023136"/>
    </source>
</evidence>
<dbReference type="Proteomes" id="UP000186313">
    <property type="component" value="Unassembled WGS sequence"/>
</dbReference>
<dbReference type="InterPro" id="IPR045324">
    <property type="entry name" value="Small_multidrug_res"/>
</dbReference>
<evidence type="ECO:0000256" key="9">
    <source>
        <dbReference type="SAM" id="Phobius"/>
    </source>
</evidence>
<dbReference type="InterPro" id="IPR000390">
    <property type="entry name" value="Small_drug/metabolite_transptr"/>
</dbReference>